<dbReference type="PANTHER" id="PTHR10223:SF0">
    <property type="entry name" value="26S PROTEASOME NON-ATPASE REGULATORY SUBUNIT 4"/>
    <property type="match status" value="1"/>
</dbReference>
<keyword evidence="2 5" id="KW-0647">Proteasome</keyword>
<keyword evidence="6" id="KW-1185">Reference proteome</keyword>
<evidence type="ECO:0000256" key="1">
    <source>
        <dbReference type="ARBA" id="ARBA00005574"/>
    </source>
</evidence>
<protein>
    <submittedName>
        <fullName evidence="5">26S proteasome regulatory subunit RPN10</fullName>
    </submittedName>
</protein>
<dbReference type="CDD" id="cd01452">
    <property type="entry name" value="VWA_26S_proteasome_subunit"/>
    <property type="match status" value="1"/>
</dbReference>
<dbReference type="OrthoDB" id="1731724at2759"/>
<comment type="caution">
    <text evidence="5">The sequence shown here is derived from an EMBL/GenBank/DDBJ whole genome shotgun (WGS) entry which is preliminary data.</text>
</comment>
<comment type="similarity">
    <text evidence="1">Belongs to the proteasome subunit S5A family.</text>
</comment>
<dbReference type="GO" id="GO:0005829">
    <property type="term" value="C:cytosol"/>
    <property type="evidence" value="ECO:0007669"/>
    <property type="project" value="TreeGrafter"/>
</dbReference>
<dbReference type="FunFam" id="3.40.50.410:FF:000005">
    <property type="entry name" value="26S proteasome non-ATPase regulatory subunit 4"/>
    <property type="match status" value="1"/>
</dbReference>
<dbReference type="InterPro" id="IPR002035">
    <property type="entry name" value="VWF_A"/>
</dbReference>
<dbReference type="FunFam" id="1.10.287.3990:FF:000001">
    <property type="entry name" value="26S proteasome regulatory subunit S5A"/>
    <property type="match status" value="1"/>
</dbReference>
<dbReference type="Proteomes" id="UP000785200">
    <property type="component" value="Unassembled WGS sequence"/>
</dbReference>
<dbReference type="InterPro" id="IPR003903">
    <property type="entry name" value="UIM_dom"/>
</dbReference>
<feature type="region of interest" description="Disordered" evidence="3">
    <location>
        <begin position="238"/>
        <end position="298"/>
    </location>
</feature>
<dbReference type="PROSITE" id="PS50234">
    <property type="entry name" value="VWFA"/>
    <property type="match status" value="1"/>
</dbReference>
<dbReference type="EMBL" id="VNKQ01000011">
    <property type="protein sequence ID" value="KAG0647825.1"/>
    <property type="molecule type" value="Genomic_DNA"/>
</dbReference>
<dbReference type="InterPro" id="IPR027040">
    <property type="entry name" value="PSMD4"/>
</dbReference>
<evidence type="ECO:0000256" key="2">
    <source>
        <dbReference type="ARBA" id="ARBA00022942"/>
    </source>
</evidence>
<dbReference type="SUPFAM" id="SSF53300">
    <property type="entry name" value="vWA-like"/>
    <property type="match status" value="1"/>
</dbReference>
<sequence>MGLEAVMIVVDNSESSRNGDYTPTRFEAQSDAVSLIFSAITQANPESSVGLMSMGGKGPEVLVTLTTDHGKILEGLHRTKTKIRGGSHLATGIQIAGLALKHRQNKSQRQRVIVFTCSPVPEDEKALVKLAKKMKKNNVSIDFVAFGELDDDVTKKLEAFNENVKGGEGSHLAIIPPGPGLLSDQLLTSPILNADGSAGAGGMGGGEGGGDGGGFEFGIDPSVDPELALALRMSMEEEKARVEKQSKAEADTGKAELPEIKEEDEAGQPLLNKDGEPSGSGTAEDKDKKDDDDKMDVE</sequence>
<dbReference type="GO" id="GO:0036435">
    <property type="term" value="F:K48-linked polyubiquitin modification-dependent protein binding"/>
    <property type="evidence" value="ECO:0007669"/>
    <property type="project" value="UniProtKB-ARBA"/>
</dbReference>
<dbReference type="Pfam" id="PF13519">
    <property type="entry name" value="VWA_2"/>
    <property type="match status" value="1"/>
</dbReference>
<dbReference type="GO" id="GO:0008540">
    <property type="term" value="C:proteasome regulatory particle, base subcomplex"/>
    <property type="evidence" value="ECO:0007669"/>
    <property type="project" value="TreeGrafter"/>
</dbReference>
<dbReference type="AlphaFoldDB" id="A0A9P6VH46"/>
<gene>
    <name evidence="5" type="ORF">D0Z07_5760</name>
</gene>
<name>A0A9P6VH46_9HELO</name>
<dbReference type="GO" id="GO:0005634">
    <property type="term" value="C:nucleus"/>
    <property type="evidence" value="ECO:0007669"/>
    <property type="project" value="TreeGrafter"/>
</dbReference>
<reference evidence="5" key="1">
    <citation type="submission" date="2019-07" db="EMBL/GenBank/DDBJ databases">
        <title>Hyphodiscus hymeniophilus genome sequencing and assembly.</title>
        <authorList>
            <person name="Kramer G."/>
            <person name="Nodwell J."/>
        </authorList>
    </citation>
    <scope>NUCLEOTIDE SEQUENCE</scope>
    <source>
        <strain evidence="5">ATCC 34498</strain>
    </source>
</reference>
<feature type="compositionally biased region" description="Basic and acidic residues" evidence="3">
    <location>
        <begin position="283"/>
        <end position="298"/>
    </location>
</feature>
<organism evidence="5 6">
    <name type="scientific">Hyphodiscus hymeniophilus</name>
    <dbReference type="NCBI Taxonomy" id="353542"/>
    <lineage>
        <taxon>Eukaryota</taxon>
        <taxon>Fungi</taxon>
        <taxon>Dikarya</taxon>
        <taxon>Ascomycota</taxon>
        <taxon>Pezizomycotina</taxon>
        <taxon>Leotiomycetes</taxon>
        <taxon>Helotiales</taxon>
        <taxon>Hyphodiscaceae</taxon>
        <taxon>Hyphodiscus</taxon>
    </lineage>
</organism>
<accession>A0A9P6VH46</accession>
<evidence type="ECO:0000256" key="3">
    <source>
        <dbReference type="SAM" id="MobiDB-lite"/>
    </source>
</evidence>
<evidence type="ECO:0000313" key="6">
    <source>
        <dbReference type="Proteomes" id="UP000785200"/>
    </source>
</evidence>
<dbReference type="PROSITE" id="PS50330">
    <property type="entry name" value="UIM"/>
    <property type="match status" value="1"/>
</dbReference>
<evidence type="ECO:0000259" key="4">
    <source>
        <dbReference type="PROSITE" id="PS50234"/>
    </source>
</evidence>
<feature type="compositionally biased region" description="Gly residues" evidence="3">
    <location>
        <begin position="198"/>
        <end position="216"/>
    </location>
</feature>
<dbReference type="GO" id="GO:0043161">
    <property type="term" value="P:proteasome-mediated ubiquitin-dependent protein catabolic process"/>
    <property type="evidence" value="ECO:0007669"/>
    <property type="project" value="TreeGrafter"/>
</dbReference>
<proteinExistence type="inferred from homology"/>
<dbReference type="Gene3D" id="1.10.287.3990">
    <property type="match status" value="1"/>
</dbReference>
<feature type="compositionally biased region" description="Basic and acidic residues" evidence="3">
    <location>
        <begin position="238"/>
        <end position="260"/>
    </location>
</feature>
<dbReference type="PANTHER" id="PTHR10223">
    <property type="entry name" value="26S PROTEASOME NON-ATPASE REGULATORY SUBUNIT 4"/>
    <property type="match status" value="1"/>
</dbReference>
<feature type="region of interest" description="Disordered" evidence="3">
    <location>
        <begin position="198"/>
        <end position="221"/>
    </location>
</feature>
<evidence type="ECO:0000313" key="5">
    <source>
        <dbReference type="EMBL" id="KAG0647825.1"/>
    </source>
</evidence>
<dbReference type="Gene3D" id="3.40.50.410">
    <property type="entry name" value="von Willebrand factor, type A domain"/>
    <property type="match status" value="1"/>
</dbReference>
<dbReference type="SMART" id="SM00327">
    <property type="entry name" value="VWA"/>
    <property type="match status" value="1"/>
</dbReference>
<feature type="domain" description="VWFA" evidence="4">
    <location>
        <begin position="5"/>
        <end position="191"/>
    </location>
</feature>
<dbReference type="InterPro" id="IPR036465">
    <property type="entry name" value="vWFA_dom_sf"/>
</dbReference>